<dbReference type="Pfam" id="PF02113">
    <property type="entry name" value="Peptidase_S13"/>
    <property type="match status" value="2"/>
</dbReference>
<dbReference type="AlphaFoldDB" id="A0A6J6CFZ3"/>
<dbReference type="PANTHER" id="PTHR30023">
    <property type="entry name" value="D-ALANYL-D-ALANINE CARBOXYPEPTIDASE"/>
    <property type="match status" value="1"/>
</dbReference>
<dbReference type="SUPFAM" id="SSF56601">
    <property type="entry name" value="beta-lactamase/transpeptidase-like"/>
    <property type="match status" value="1"/>
</dbReference>
<dbReference type="InterPro" id="IPR000667">
    <property type="entry name" value="Peptidase_S13"/>
</dbReference>
<accession>A0A6J6CFZ3</accession>
<evidence type="ECO:0000256" key="1">
    <source>
        <dbReference type="ARBA" id="ARBA00006096"/>
    </source>
</evidence>
<organism evidence="3">
    <name type="scientific">freshwater metagenome</name>
    <dbReference type="NCBI Taxonomy" id="449393"/>
    <lineage>
        <taxon>unclassified sequences</taxon>
        <taxon>metagenomes</taxon>
        <taxon>ecological metagenomes</taxon>
    </lineage>
</organism>
<dbReference type="InterPro" id="IPR012338">
    <property type="entry name" value="Beta-lactam/transpept-like"/>
</dbReference>
<dbReference type="GO" id="GO:0004185">
    <property type="term" value="F:serine-type carboxypeptidase activity"/>
    <property type="evidence" value="ECO:0007669"/>
    <property type="project" value="InterPro"/>
</dbReference>
<evidence type="ECO:0000313" key="3">
    <source>
        <dbReference type="EMBL" id="CAB4550382.1"/>
    </source>
</evidence>
<dbReference type="Gene3D" id="3.40.710.10">
    <property type="entry name" value="DD-peptidase/beta-lactamase superfamily"/>
    <property type="match status" value="2"/>
</dbReference>
<dbReference type="PRINTS" id="PR00922">
    <property type="entry name" value="DADACBPTASE3"/>
</dbReference>
<gene>
    <name evidence="3" type="ORF">UFOPK1503_01005</name>
</gene>
<comment type="similarity">
    <text evidence="1">Belongs to the peptidase S13 family.</text>
</comment>
<sequence>MFQKTKALFLTSLMLAVTAFPTAAHATSCQPQRQLASSHIAQLHVEVVNAATGQTLFARNETAAERSASVMKVLTAAVALDVLGPNHQITTSVFSDPSNPGRIYLVGSGDVTLSRMPGNITSFYAKAPKLDTLTRQISDWSLRTGNVVTEVFVDSSLFGSNDEWHPTWSKRGLSDGYMAPVSALQIDAARLTSSRNNLVWLAKRTDKPVTQAGQLFIESLNKRGIAVGLTASEAKLPSGAIAIASVQSRPMSEWVVNMLRVSDNSLAEALARLSALKLGLDGSMESVNPLFKRVLGARGLDVSRLRIVDASGLSRDNAVPVALVNDLLALVNQGVGDYEILEAGMPVSGERGSLRSRFATGNLAAARGLVAAKTGYISTGYSLAGFLTARDGTKLIFTVYNLSPRATIRQRNAMDNLVYRFYQCGASLSG</sequence>
<name>A0A6J6CFZ3_9ZZZZ</name>
<dbReference type="PANTHER" id="PTHR30023:SF0">
    <property type="entry name" value="PENICILLIN-SENSITIVE CARBOXYPEPTIDASE A"/>
    <property type="match status" value="1"/>
</dbReference>
<reference evidence="3" key="1">
    <citation type="submission" date="2020-05" db="EMBL/GenBank/DDBJ databases">
        <authorList>
            <person name="Chiriac C."/>
            <person name="Salcher M."/>
            <person name="Ghai R."/>
            <person name="Kavagutti S V."/>
        </authorList>
    </citation>
    <scope>NUCLEOTIDE SEQUENCE</scope>
</reference>
<protein>
    <submittedName>
        <fullName evidence="3">Unannotated protein</fullName>
    </submittedName>
</protein>
<dbReference type="GO" id="GO:0006508">
    <property type="term" value="P:proteolysis"/>
    <property type="evidence" value="ECO:0007669"/>
    <property type="project" value="InterPro"/>
</dbReference>
<evidence type="ECO:0000256" key="2">
    <source>
        <dbReference type="ARBA" id="ARBA00022801"/>
    </source>
</evidence>
<dbReference type="GO" id="GO:0000270">
    <property type="term" value="P:peptidoglycan metabolic process"/>
    <property type="evidence" value="ECO:0007669"/>
    <property type="project" value="TreeGrafter"/>
</dbReference>
<dbReference type="EMBL" id="CAEZST010000020">
    <property type="protein sequence ID" value="CAB4550382.1"/>
    <property type="molecule type" value="Genomic_DNA"/>
</dbReference>
<keyword evidence="2" id="KW-0378">Hydrolase</keyword>
<proteinExistence type="inferred from homology"/>